<gene>
    <name evidence="1" type="ORF">C2L71_05645</name>
</gene>
<dbReference type="Proteomes" id="UP000236197">
    <property type="component" value="Unassembled WGS sequence"/>
</dbReference>
<organism evidence="1 2">
    <name type="scientific">Enteroscipio rubneri</name>
    <dbReference type="NCBI Taxonomy" id="2070686"/>
    <lineage>
        <taxon>Bacteria</taxon>
        <taxon>Bacillati</taxon>
        <taxon>Actinomycetota</taxon>
        <taxon>Coriobacteriia</taxon>
        <taxon>Eggerthellales</taxon>
        <taxon>Eggerthellaceae</taxon>
        <taxon>Enteroscipio</taxon>
    </lineage>
</organism>
<sequence length="138" mass="15466">MMPGKAALVAEIVSTSHLDDAEEAVRWAASQSPFLLRTNYAQLLEQVCRISSRPESANAERIRRAALACGAKPVWWPCLSRLLLMDEPELAEAIGTPHYQRDLDSPSGAALVRIWFRRITGRTPAARTWRHARKESDT</sequence>
<evidence type="ECO:0000313" key="1">
    <source>
        <dbReference type="EMBL" id="PNV67763.1"/>
    </source>
</evidence>
<comment type="caution">
    <text evidence="1">The sequence shown here is derived from an EMBL/GenBank/DDBJ whole genome shotgun (WGS) entry which is preliminary data.</text>
</comment>
<dbReference type="EMBL" id="PPEK01000005">
    <property type="protein sequence ID" value="PNV67763.1"/>
    <property type="molecule type" value="Genomic_DNA"/>
</dbReference>
<accession>A0A2K2UBR3</accession>
<dbReference type="AlphaFoldDB" id="A0A2K2UBR3"/>
<name>A0A2K2UBR3_9ACTN</name>
<reference evidence="2" key="1">
    <citation type="submission" date="2018-01" db="EMBL/GenBank/DDBJ databases">
        <title>Rubneribacter badeniensis gen. nov., sp. nov., and Colonibacter rubneri, gen. nov., sp. nov., WGS of new members of the Eggerthellaceae.</title>
        <authorList>
            <person name="Danylec N."/>
            <person name="Stoll D.A."/>
            <person name="Doetsch A."/>
            <person name="Kulling S.E."/>
            <person name="Huch M."/>
        </authorList>
    </citation>
    <scope>NUCLEOTIDE SEQUENCE [LARGE SCALE GENOMIC DNA]</scope>
    <source>
        <strain evidence="2">ResAG-96</strain>
    </source>
</reference>
<proteinExistence type="predicted"/>
<keyword evidence="2" id="KW-1185">Reference proteome</keyword>
<protein>
    <submittedName>
        <fullName evidence="1">Uncharacterized protein</fullName>
    </submittedName>
</protein>
<evidence type="ECO:0000313" key="2">
    <source>
        <dbReference type="Proteomes" id="UP000236197"/>
    </source>
</evidence>